<evidence type="ECO:0000259" key="1">
    <source>
        <dbReference type="Pfam" id="PF08984"/>
    </source>
</evidence>
<evidence type="ECO:0000313" key="2">
    <source>
        <dbReference type="EMBL" id="ABJ83911.1"/>
    </source>
</evidence>
<dbReference type="STRING" id="234267.Acid_2925"/>
<dbReference type="SUPFAM" id="SSF140683">
    <property type="entry name" value="SP0561-like"/>
    <property type="match status" value="1"/>
</dbReference>
<sequence length="177" mass="18528">MSLSIGPETTVGALLSTFPALEGVLVDMAPAFAKLRNPVVRRTVAKIATLEQVAAIGGVNLQSMMLKLRAAAGVDGPDEPTLAPVPNAGADASYLMAGPVVEEIDADAMLERGVHPIGKIREAVGALKTGESVLLRSSFVPQPLIETWRRAGAAVHSSTLAGKHLTWFGKTEPRSHC</sequence>
<dbReference type="Gene3D" id="1.10.3910.10">
    <property type="entry name" value="SP0561-like"/>
    <property type="match status" value="1"/>
</dbReference>
<gene>
    <name evidence="2" type="ordered locus">Acid_2925</name>
</gene>
<reference evidence="2" key="1">
    <citation type="submission" date="2006-10" db="EMBL/GenBank/DDBJ databases">
        <title>Complete sequence of Solibacter usitatus Ellin6076.</title>
        <authorList>
            <consortium name="US DOE Joint Genome Institute"/>
            <person name="Copeland A."/>
            <person name="Lucas S."/>
            <person name="Lapidus A."/>
            <person name="Barry K."/>
            <person name="Detter J.C."/>
            <person name="Glavina del Rio T."/>
            <person name="Hammon N."/>
            <person name="Israni S."/>
            <person name="Dalin E."/>
            <person name="Tice H."/>
            <person name="Pitluck S."/>
            <person name="Thompson L.S."/>
            <person name="Brettin T."/>
            <person name="Bruce D."/>
            <person name="Han C."/>
            <person name="Tapia R."/>
            <person name="Gilna P."/>
            <person name="Schmutz J."/>
            <person name="Larimer F."/>
            <person name="Land M."/>
            <person name="Hauser L."/>
            <person name="Kyrpides N."/>
            <person name="Mikhailova N."/>
            <person name="Janssen P.H."/>
            <person name="Kuske C.R."/>
            <person name="Richardson P."/>
        </authorList>
    </citation>
    <scope>NUCLEOTIDE SEQUENCE</scope>
    <source>
        <strain evidence="2">Ellin6076</strain>
    </source>
</reference>
<dbReference type="InParanoid" id="Q023D5"/>
<accession>Q023D5</accession>
<protein>
    <recommendedName>
        <fullName evidence="1">DUF1858 domain-containing protein</fullName>
    </recommendedName>
</protein>
<dbReference type="OrthoDB" id="128918at2"/>
<name>Q023D5_SOLUE</name>
<feature type="domain" description="DUF1858" evidence="1">
    <location>
        <begin position="5"/>
        <end position="64"/>
    </location>
</feature>
<dbReference type="EMBL" id="CP000473">
    <property type="protein sequence ID" value="ABJ83911.1"/>
    <property type="molecule type" value="Genomic_DNA"/>
</dbReference>
<proteinExistence type="predicted"/>
<dbReference type="Pfam" id="PF08984">
    <property type="entry name" value="DUF1858"/>
    <property type="match status" value="1"/>
</dbReference>
<dbReference type="InterPro" id="IPR015077">
    <property type="entry name" value="DUF1858"/>
</dbReference>
<dbReference type="HOGENOM" id="CLU_1507616_0_0_0"/>
<dbReference type="AlphaFoldDB" id="Q023D5"/>
<dbReference type="InterPro" id="IPR038062">
    <property type="entry name" value="ScdA-like_N_sf"/>
</dbReference>
<dbReference type="KEGG" id="sus:Acid_2925"/>
<dbReference type="eggNOG" id="COG4309">
    <property type="taxonomic scope" value="Bacteria"/>
</dbReference>
<organism evidence="2">
    <name type="scientific">Solibacter usitatus (strain Ellin6076)</name>
    <dbReference type="NCBI Taxonomy" id="234267"/>
    <lineage>
        <taxon>Bacteria</taxon>
        <taxon>Pseudomonadati</taxon>
        <taxon>Acidobacteriota</taxon>
        <taxon>Terriglobia</taxon>
        <taxon>Bryobacterales</taxon>
        <taxon>Solibacteraceae</taxon>
        <taxon>Candidatus Solibacter</taxon>
    </lineage>
</organism>